<protein>
    <submittedName>
        <fullName evidence="5">Helix-turn-helix domain-containing protein</fullName>
    </submittedName>
</protein>
<evidence type="ECO:0000256" key="2">
    <source>
        <dbReference type="ARBA" id="ARBA00023125"/>
    </source>
</evidence>
<gene>
    <name evidence="5" type="ORF">RM779_15235</name>
</gene>
<sequence>MLRIHLTGEDLARIRIAEGPDPMWETMLSSHRFRDRRAQHIYGPWRLAARRRIRALPGTLRALVPPTGYFPDFLNPLAAQEGWDSAVEALRATPRRRLAADIALLAAGQPSLPHWVRLLADGEREAVEQLVADLERYRRAALDAAVWQRVQADVDADRAVRVRHLLAGGAQGLLAGLRPVLRWNPPVLESDYPVRRELFPGGRGLLLVPSYFCGRQPVTYADKELTPVVVYPVEHAAPPRPSPSALGRLLGGTRARVLGCIEYGTTTGELARRAGVSPASASQHARVLRDAGLVRSVRRGSEVLHTLTPLGADLLT</sequence>
<keyword evidence="2" id="KW-0238">DNA-binding</keyword>
<dbReference type="InterPro" id="IPR001845">
    <property type="entry name" value="HTH_ArsR_DNA-bd_dom"/>
</dbReference>
<accession>A0ABU2S4Q5</accession>
<keyword evidence="6" id="KW-1185">Reference proteome</keyword>
<dbReference type="InterPro" id="IPR036388">
    <property type="entry name" value="WH-like_DNA-bd_sf"/>
</dbReference>
<dbReference type="InterPro" id="IPR036390">
    <property type="entry name" value="WH_DNA-bd_sf"/>
</dbReference>
<evidence type="ECO:0000313" key="5">
    <source>
        <dbReference type="EMBL" id="MDT0443935.1"/>
    </source>
</evidence>
<evidence type="ECO:0000259" key="4">
    <source>
        <dbReference type="SMART" id="SM00418"/>
    </source>
</evidence>
<dbReference type="RefSeq" id="WP_311618234.1">
    <property type="nucleotide sequence ID" value="NZ_JAVREV010000007.1"/>
</dbReference>
<proteinExistence type="predicted"/>
<evidence type="ECO:0000256" key="1">
    <source>
        <dbReference type="ARBA" id="ARBA00023015"/>
    </source>
</evidence>
<dbReference type="InterPro" id="IPR051011">
    <property type="entry name" value="Metal_resp_trans_reg"/>
</dbReference>
<dbReference type="InterPro" id="IPR011991">
    <property type="entry name" value="ArsR-like_HTH"/>
</dbReference>
<dbReference type="PANTHER" id="PTHR43132:SF8">
    <property type="entry name" value="HTH-TYPE TRANSCRIPTIONAL REGULATOR KMTR"/>
    <property type="match status" value="1"/>
</dbReference>
<name>A0ABU2S4Q5_9ACTN</name>
<evidence type="ECO:0000313" key="6">
    <source>
        <dbReference type="Proteomes" id="UP001183615"/>
    </source>
</evidence>
<keyword evidence="1" id="KW-0805">Transcription regulation</keyword>
<dbReference type="Gene3D" id="1.10.10.10">
    <property type="entry name" value="Winged helix-like DNA-binding domain superfamily/Winged helix DNA-binding domain"/>
    <property type="match status" value="1"/>
</dbReference>
<feature type="domain" description="HTH arsR-type" evidence="4">
    <location>
        <begin position="245"/>
        <end position="316"/>
    </location>
</feature>
<reference evidence="6" key="1">
    <citation type="submission" date="2023-07" db="EMBL/GenBank/DDBJ databases">
        <title>30 novel species of actinomycetes from the DSMZ collection.</title>
        <authorList>
            <person name="Nouioui I."/>
        </authorList>
    </citation>
    <scope>NUCLEOTIDE SEQUENCE [LARGE SCALE GENOMIC DNA]</scope>
    <source>
        <strain evidence="6">DSM 41886</strain>
    </source>
</reference>
<dbReference type="EMBL" id="JAVREV010000007">
    <property type="protein sequence ID" value="MDT0443935.1"/>
    <property type="molecule type" value="Genomic_DNA"/>
</dbReference>
<keyword evidence="3" id="KW-0804">Transcription</keyword>
<comment type="caution">
    <text evidence="5">The sequence shown here is derived from an EMBL/GenBank/DDBJ whole genome shotgun (WGS) entry which is preliminary data.</text>
</comment>
<dbReference type="CDD" id="cd00090">
    <property type="entry name" value="HTH_ARSR"/>
    <property type="match status" value="1"/>
</dbReference>
<dbReference type="SMART" id="SM00418">
    <property type="entry name" value="HTH_ARSR"/>
    <property type="match status" value="1"/>
</dbReference>
<evidence type="ECO:0000256" key="3">
    <source>
        <dbReference type="ARBA" id="ARBA00023163"/>
    </source>
</evidence>
<organism evidence="5 6">
    <name type="scientific">Streptomyces johnsoniae</name>
    <dbReference type="NCBI Taxonomy" id="3075532"/>
    <lineage>
        <taxon>Bacteria</taxon>
        <taxon>Bacillati</taxon>
        <taxon>Actinomycetota</taxon>
        <taxon>Actinomycetes</taxon>
        <taxon>Kitasatosporales</taxon>
        <taxon>Streptomycetaceae</taxon>
        <taxon>Streptomyces</taxon>
    </lineage>
</organism>
<dbReference type="Pfam" id="PF12840">
    <property type="entry name" value="HTH_20"/>
    <property type="match status" value="1"/>
</dbReference>
<dbReference type="SUPFAM" id="SSF46785">
    <property type="entry name" value="Winged helix' DNA-binding domain"/>
    <property type="match status" value="1"/>
</dbReference>
<dbReference type="PANTHER" id="PTHR43132">
    <property type="entry name" value="ARSENICAL RESISTANCE OPERON REPRESSOR ARSR-RELATED"/>
    <property type="match status" value="1"/>
</dbReference>
<dbReference type="Proteomes" id="UP001183615">
    <property type="component" value="Unassembled WGS sequence"/>
</dbReference>